<dbReference type="OrthoDB" id="2130750at2759"/>
<dbReference type="Pfam" id="PF01302">
    <property type="entry name" value="CAP_GLY"/>
    <property type="match status" value="1"/>
</dbReference>
<gene>
    <name evidence="2" type="ORF">CLODIP_2_CD12738</name>
</gene>
<proteinExistence type="predicted"/>
<evidence type="ECO:0000259" key="1">
    <source>
        <dbReference type="PROSITE" id="PS50245"/>
    </source>
</evidence>
<keyword evidence="3" id="KW-1185">Reference proteome</keyword>
<dbReference type="EMBL" id="CADEPI010000259">
    <property type="protein sequence ID" value="CAB3382185.1"/>
    <property type="molecule type" value="Genomic_DNA"/>
</dbReference>
<dbReference type="SMART" id="SM01052">
    <property type="entry name" value="CAP_GLY"/>
    <property type="match status" value="1"/>
</dbReference>
<accession>A0A8S1DMC2</accession>
<evidence type="ECO:0000313" key="2">
    <source>
        <dbReference type="EMBL" id="CAB3382185.1"/>
    </source>
</evidence>
<organism evidence="2 3">
    <name type="scientific">Cloeon dipterum</name>
    <dbReference type="NCBI Taxonomy" id="197152"/>
    <lineage>
        <taxon>Eukaryota</taxon>
        <taxon>Metazoa</taxon>
        <taxon>Ecdysozoa</taxon>
        <taxon>Arthropoda</taxon>
        <taxon>Hexapoda</taxon>
        <taxon>Insecta</taxon>
        <taxon>Pterygota</taxon>
        <taxon>Palaeoptera</taxon>
        <taxon>Ephemeroptera</taxon>
        <taxon>Pisciforma</taxon>
        <taxon>Baetidae</taxon>
        <taxon>Cloeon</taxon>
    </lineage>
</organism>
<feature type="domain" description="CAP-Gly" evidence="1">
    <location>
        <begin position="335"/>
        <end position="389"/>
    </location>
</feature>
<name>A0A8S1DMC2_9INSE</name>
<dbReference type="InterPro" id="IPR036859">
    <property type="entry name" value="CAP-Gly_dom_sf"/>
</dbReference>
<comment type="caution">
    <text evidence="2">The sequence shown here is derived from an EMBL/GenBank/DDBJ whole genome shotgun (WGS) entry which is preliminary data.</text>
</comment>
<dbReference type="SUPFAM" id="SSF74924">
    <property type="entry name" value="Cap-Gly domain"/>
    <property type="match status" value="1"/>
</dbReference>
<sequence>MSLECGVDNATRSMGTVRALHQTVVGLRTALESCKQQGERLSSQNRELRERLRMDDEDDELDDIELIFTTEGAGSVPPQEPLESIIEDGGPLAAPGTRPTYRPLAHRDALRATRAPAASRSSAGAQTDVTAVQWRSEGFLNRRPLRPVLALPRPTAAKQLSNLGFTAMVPELSRSVDHDLARQPPRTVERWPCECLAASTHHWDSLRSPWCDKERRRFSWRTAQSSAETNRGTLTRNSAVWGSVPASPDVPPPGPYIEWAGDEQCCCCRRRVFFSSPSLAAPPAAWLCRGSLPDLRTTEPLLLDLRPPLSSRPFLPRQPRDLKEDCLAKVIGPEGRVLVGKVRFVGSATTAGFKEPVVGLEVAECGDSDGTVNGHRLFTCEAGRGLFVPFRKVILAWHC</sequence>
<dbReference type="PROSITE" id="PS50245">
    <property type="entry name" value="CAP_GLY_2"/>
    <property type="match status" value="1"/>
</dbReference>
<protein>
    <recommendedName>
        <fullName evidence="1">CAP-Gly domain-containing protein</fullName>
    </recommendedName>
</protein>
<dbReference type="AlphaFoldDB" id="A0A8S1DMC2"/>
<reference evidence="2 3" key="1">
    <citation type="submission" date="2020-04" db="EMBL/GenBank/DDBJ databases">
        <authorList>
            <person name="Alioto T."/>
            <person name="Alioto T."/>
            <person name="Gomez Garrido J."/>
        </authorList>
    </citation>
    <scope>NUCLEOTIDE SEQUENCE [LARGE SCALE GENOMIC DNA]</scope>
</reference>
<dbReference type="Gene3D" id="2.30.30.190">
    <property type="entry name" value="CAP Gly-rich-like domain"/>
    <property type="match status" value="1"/>
</dbReference>
<dbReference type="InterPro" id="IPR000938">
    <property type="entry name" value="CAP-Gly_domain"/>
</dbReference>
<evidence type="ECO:0000313" key="3">
    <source>
        <dbReference type="Proteomes" id="UP000494165"/>
    </source>
</evidence>
<dbReference type="Proteomes" id="UP000494165">
    <property type="component" value="Unassembled WGS sequence"/>
</dbReference>